<accession>A0A370HVK7</accession>
<evidence type="ECO:0008006" key="4">
    <source>
        <dbReference type="Google" id="ProtNLM"/>
    </source>
</evidence>
<dbReference type="RefSeq" id="WP_114768648.1">
    <property type="nucleotide sequence ID" value="NZ_QQBB01000001.1"/>
</dbReference>
<reference evidence="2 3" key="1">
    <citation type="submission" date="2018-07" db="EMBL/GenBank/DDBJ databases">
        <title>Genomic Encyclopedia of Type Strains, Phase IV (KMG-IV): sequencing the most valuable type-strain genomes for metagenomic binning, comparative biology and taxonomic classification.</title>
        <authorList>
            <person name="Goeker M."/>
        </authorList>
    </citation>
    <scope>NUCLEOTIDE SEQUENCE [LARGE SCALE GENOMIC DNA]</scope>
    <source>
        <strain evidence="2 3">DSM 14364</strain>
    </source>
</reference>
<keyword evidence="3" id="KW-1185">Reference proteome</keyword>
<feature type="transmembrane region" description="Helical" evidence="1">
    <location>
        <begin position="266"/>
        <end position="286"/>
    </location>
</feature>
<feature type="transmembrane region" description="Helical" evidence="1">
    <location>
        <begin position="291"/>
        <end position="311"/>
    </location>
</feature>
<keyword evidence="1" id="KW-0472">Membrane</keyword>
<feature type="transmembrane region" description="Helical" evidence="1">
    <location>
        <begin position="150"/>
        <end position="172"/>
    </location>
</feature>
<keyword evidence="1" id="KW-1133">Transmembrane helix</keyword>
<feature type="transmembrane region" description="Helical" evidence="1">
    <location>
        <begin position="82"/>
        <end position="99"/>
    </location>
</feature>
<sequence length="371" mass="40718">MSFTEDDIKAAGGAVALTPDQLDGLLAVLRARKASTATAPTMPKSEKVRFDLVHLLWYAGTLIVMSAMGLFSTLAFEALGGKALTITALIYGALFLMAGRRLWNDGSLRTPGGLMIAVAVAMVPLAVYGIQEEFGLWGDGGDPGRYRDFFVWVKSSWLPMEIATVAVGLIALRFYPVPFIVAVVSLALWFMSMDLTPWLLHGREMSWSENWAARRAVSMVFGLVMIGVAWFVDIRRNEDRDVAFWLYLAGLMAFWGALTLSHSDSALAKAFYCLINVALVLLSVFLVRRAFALFGALGVSIYLGDLAIRVFNDSFLFPFVLSFIGIGIIAAGLVLHRHRAALAAWMLECLPEPLKKLRPPHADAALRMEHA</sequence>
<protein>
    <recommendedName>
        <fullName evidence="4">Membrane protein DUF2157</fullName>
    </recommendedName>
</protein>
<keyword evidence="1" id="KW-0812">Transmembrane</keyword>
<feature type="transmembrane region" description="Helical" evidence="1">
    <location>
        <begin position="111"/>
        <end position="130"/>
    </location>
</feature>
<name>A0A370HVK7_9HYPH</name>
<dbReference type="Proteomes" id="UP000254925">
    <property type="component" value="Unassembled WGS sequence"/>
</dbReference>
<organism evidence="2 3">
    <name type="scientific">Microvirga subterranea</name>
    <dbReference type="NCBI Taxonomy" id="186651"/>
    <lineage>
        <taxon>Bacteria</taxon>
        <taxon>Pseudomonadati</taxon>
        <taxon>Pseudomonadota</taxon>
        <taxon>Alphaproteobacteria</taxon>
        <taxon>Hyphomicrobiales</taxon>
        <taxon>Methylobacteriaceae</taxon>
        <taxon>Microvirga</taxon>
    </lineage>
</organism>
<feature type="transmembrane region" description="Helical" evidence="1">
    <location>
        <begin position="55"/>
        <end position="76"/>
    </location>
</feature>
<feature type="transmembrane region" description="Helical" evidence="1">
    <location>
        <begin position="244"/>
        <end position="260"/>
    </location>
</feature>
<feature type="transmembrane region" description="Helical" evidence="1">
    <location>
        <begin position="317"/>
        <end position="336"/>
    </location>
</feature>
<evidence type="ECO:0000256" key="1">
    <source>
        <dbReference type="SAM" id="Phobius"/>
    </source>
</evidence>
<evidence type="ECO:0000313" key="2">
    <source>
        <dbReference type="EMBL" id="RDI62546.1"/>
    </source>
</evidence>
<dbReference type="EMBL" id="QQBB01000001">
    <property type="protein sequence ID" value="RDI62546.1"/>
    <property type="molecule type" value="Genomic_DNA"/>
</dbReference>
<feature type="transmembrane region" description="Helical" evidence="1">
    <location>
        <begin position="212"/>
        <end position="232"/>
    </location>
</feature>
<comment type="caution">
    <text evidence="2">The sequence shown here is derived from an EMBL/GenBank/DDBJ whole genome shotgun (WGS) entry which is preliminary data.</text>
</comment>
<dbReference type="OrthoDB" id="1675191at2"/>
<gene>
    <name evidence="2" type="ORF">DES45_101817</name>
</gene>
<feature type="transmembrane region" description="Helical" evidence="1">
    <location>
        <begin position="179"/>
        <end position="200"/>
    </location>
</feature>
<evidence type="ECO:0000313" key="3">
    <source>
        <dbReference type="Proteomes" id="UP000254925"/>
    </source>
</evidence>
<dbReference type="AlphaFoldDB" id="A0A370HVK7"/>
<proteinExistence type="predicted"/>